<gene>
    <name evidence="1" type="ORF">SAMN05216178_6882</name>
</gene>
<proteinExistence type="predicted"/>
<protein>
    <submittedName>
        <fullName evidence="1">Uncharacterized protein</fullName>
    </submittedName>
</protein>
<dbReference type="EMBL" id="FNTJ01000003">
    <property type="protein sequence ID" value="SED34758.1"/>
    <property type="molecule type" value="Genomic_DNA"/>
</dbReference>
<dbReference type="Proteomes" id="UP000198982">
    <property type="component" value="Unassembled WGS sequence"/>
</dbReference>
<organism evidence="1 2">
    <name type="scientific">Pseudomonas saponiphila</name>
    <dbReference type="NCBI Taxonomy" id="556534"/>
    <lineage>
        <taxon>Bacteria</taxon>
        <taxon>Pseudomonadati</taxon>
        <taxon>Pseudomonadota</taxon>
        <taxon>Gammaproteobacteria</taxon>
        <taxon>Pseudomonadales</taxon>
        <taxon>Pseudomonadaceae</taxon>
        <taxon>Pseudomonas</taxon>
    </lineage>
</organism>
<sequence>MTDLRRLKLTRIEGTATLSCEISPCCFMYPNYGLQIGVSLNGSREAIKHGKVSMTSATGADVQALFDSVKLIECGECKGPAFDPATISTNARGLCPACMEKVSSAEFEEEMKLIEERERVATSRRHAHARARGFTHEVIAWLHPESGDDEAVIFHTKTDAKDEIEKILRKYGSVVTSDFTVTKL</sequence>
<keyword evidence="2" id="KW-1185">Reference proteome</keyword>
<reference evidence="2" key="1">
    <citation type="submission" date="2016-10" db="EMBL/GenBank/DDBJ databases">
        <authorList>
            <person name="Varghese N."/>
            <person name="Submissions S."/>
        </authorList>
    </citation>
    <scope>NUCLEOTIDE SEQUENCE [LARGE SCALE GENOMIC DNA]</scope>
    <source>
        <strain evidence="2">DSM 9751</strain>
    </source>
</reference>
<accession>A0A1H4ZYJ5</accession>
<evidence type="ECO:0000313" key="2">
    <source>
        <dbReference type="Proteomes" id="UP000198982"/>
    </source>
</evidence>
<name>A0A1H4ZYJ5_9PSED</name>
<dbReference type="AlphaFoldDB" id="A0A1H4ZYJ5"/>
<evidence type="ECO:0000313" key="1">
    <source>
        <dbReference type="EMBL" id="SED34758.1"/>
    </source>
</evidence>